<protein>
    <submittedName>
        <fullName evidence="9">Gelsolin-like domain-containing protein</fullName>
    </submittedName>
</protein>
<dbReference type="CDD" id="cd11291">
    <property type="entry name" value="gelsolin_S6_like"/>
    <property type="match status" value="1"/>
</dbReference>
<dbReference type="CDD" id="cd11290">
    <property type="entry name" value="gelsolin_S1_like"/>
    <property type="match status" value="1"/>
</dbReference>
<dbReference type="InterPro" id="IPR007123">
    <property type="entry name" value="Gelsolin-like_dom"/>
</dbReference>
<dbReference type="SMART" id="SM00262">
    <property type="entry name" value="GEL"/>
    <property type="match status" value="4"/>
</dbReference>
<keyword evidence="8" id="KW-1185">Reference proteome</keyword>
<comment type="similarity">
    <text evidence="1">Belongs to the villin/gelsolin family.</text>
</comment>
<dbReference type="OrthoDB" id="6375767at2759"/>
<dbReference type="GO" id="GO:0005546">
    <property type="term" value="F:phosphatidylinositol-4,5-bisphosphate binding"/>
    <property type="evidence" value="ECO:0007669"/>
    <property type="project" value="TreeGrafter"/>
</dbReference>
<dbReference type="EMBL" id="UYYG01000031">
    <property type="protein sequence ID" value="VDN51778.1"/>
    <property type="molecule type" value="Genomic_DNA"/>
</dbReference>
<dbReference type="CDD" id="cd11289">
    <property type="entry name" value="gelsolin_S2_like"/>
    <property type="match status" value="1"/>
</dbReference>
<dbReference type="InterPro" id="IPR007122">
    <property type="entry name" value="Villin/Gelsolin"/>
</dbReference>
<dbReference type="CDD" id="cd11292">
    <property type="entry name" value="gelsolin_S3_like"/>
    <property type="match status" value="1"/>
</dbReference>
<evidence type="ECO:0000313" key="7">
    <source>
        <dbReference type="Proteomes" id="UP000038040"/>
    </source>
</evidence>
<accession>A0A0N4UIM3</accession>
<dbReference type="PRINTS" id="PR00597">
    <property type="entry name" value="GELSOLIN"/>
</dbReference>
<reference evidence="6 8" key="2">
    <citation type="submission" date="2018-11" db="EMBL/GenBank/DDBJ databases">
        <authorList>
            <consortium name="Pathogen Informatics"/>
        </authorList>
    </citation>
    <scope>NUCLEOTIDE SEQUENCE [LARGE SCALE GENOMIC DNA]</scope>
</reference>
<dbReference type="FunFam" id="3.40.20.10:FF:000005">
    <property type="entry name" value="Gelsolin"/>
    <property type="match status" value="1"/>
</dbReference>
<dbReference type="Pfam" id="PF00626">
    <property type="entry name" value="Gelsolin"/>
    <property type="match status" value="4"/>
</dbReference>
<evidence type="ECO:0000256" key="3">
    <source>
        <dbReference type="ARBA" id="ARBA00022737"/>
    </source>
</evidence>
<dbReference type="Proteomes" id="UP000274756">
    <property type="component" value="Unassembled WGS sequence"/>
</dbReference>
<feature type="domain" description="Gelsolin-like" evidence="5">
    <location>
        <begin position="34"/>
        <end position="103"/>
    </location>
</feature>
<evidence type="ECO:0000256" key="4">
    <source>
        <dbReference type="ARBA" id="ARBA00023203"/>
    </source>
</evidence>
<dbReference type="PANTHER" id="PTHR11977:SF123">
    <property type="entry name" value="GELSOLIN"/>
    <property type="match status" value="1"/>
</dbReference>
<evidence type="ECO:0000313" key="9">
    <source>
        <dbReference type="WBParaSite" id="DME_0000745801-mRNA-1"/>
    </source>
</evidence>
<keyword evidence="2" id="KW-0117">Actin capping</keyword>
<sequence length="472" mass="54194">MANIDSELKDIGKKRGLEIWRINKFKLERLPEEQFGNFYSGDSYIVLYTKNPGEWNVHFWLGSETSTDERGAAAIKTVELDQALGGLPTQYKEVEGHESSLFLSYFKEGIKYLKGGVSSGFKHVKENKYEDWKPRLFHCKGKRNVRCVQVDCNFNSLNLGDVFILDCGLDLYVWIPPESGRLERIKGMSQAKNIRDNERTGKPRIHVLDQDWDTNTDFWRIIGGDKKKIKSAELGGVDENYWRSSRDTISLWRVSDASGKMEVNIVADGTFQYSQLDSKDAFILDAGHGGVFVWIGKDCTIDERKRAMQWANSYLQKMNKPEWTQVTRVLEGSEPAIFTQWASSWEGAKTKQIFQPKLFQCSDESGNLVVEEISNFTQEDLDGDDVMILDGLSIIYVWVGTKANVNEKKHAESTAKKYLETDNIPRHKTVIETIYQGSETPAFKKFFKTWDDKLFTTDVRSFANMRKLMFSN</sequence>
<dbReference type="Proteomes" id="UP000038040">
    <property type="component" value="Unplaced"/>
</dbReference>
<feature type="domain" description="Gelsolin-like" evidence="5">
    <location>
        <begin position="145"/>
        <end position="210"/>
    </location>
</feature>
<dbReference type="PANTHER" id="PTHR11977">
    <property type="entry name" value="VILLIN"/>
    <property type="match status" value="1"/>
</dbReference>
<dbReference type="GO" id="GO:0015629">
    <property type="term" value="C:actin cytoskeleton"/>
    <property type="evidence" value="ECO:0007669"/>
    <property type="project" value="TreeGrafter"/>
</dbReference>
<gene>
    <name evidence="6" type="ORF">DME_LOCUS1751</name>
</gene>
<dbReference type="Gene3D" id="3.40.20.10">
    <property type="entry name" value="Severin"/>
    <property type="match status" value="4"/>
</dbReference>
<reference evidence="9" key="1">
    <citation type="submission" date="2017-02" db="UniProtKB">
        <authorList>
            <consortium name="WormBaseParasite"/>
        </authorList>
    </citation>
    <scope>IDENTIFICATION</scope>
</reference>
<dbReference type="WBParaSite" id="DME_0000745801-mRNA-1">
    <property type="protein sequence ID" value="DME_0000745801-mRNA-1"/>
    <property type="gene ID" value="DME_0000745801"/>
</dbReference>
<organism evidence="7 9">
    <name type="scientific">Dracunculus medinensis</name>
    <name type="common">Guinea worm</name>
    <dbReference type="NCBI Taxonomy" id="318479"/>
    <lineage>
        <taxon>Eukaryota</taxon>
        <taxon>Metazoa</taxon>
        <taxon>Ecdysozoa</taxon>
        <taxon>Nematoda</taxon>
        <taxon>Chromadorea</taxon>
        <taxon>Rhabditida</taxon>
        <taxon>Spirurina</taxon>
        <taxon>Dracunculoidea</taxon>
        <taxon>Dracunculidae</taxon>
        <taxon>Dracunculus</taxon>
    </lineage>
</organism>
<evidence type="ECO:0000313" key="6">
    <source>
        <dbReference type="EMBL" id="VDN51778.1"/>
    </source>
</evidence>
<dbReference type="GO" id="GO:0051015">
    <property type="term" value="F:actin filament binding"/>
    <property type="evidence" value="ECO:0007669"/>
    <property type="project" value="InterPro"/>
</dbReference>
<feature type="domain" description="Gelsolin-like" evidence="5">
    <location>
        <begin position="270"/>
        <end position="338"/>
    </location>
</feature>
<dbReference type="InterPro" id="IPR029006">
    <property type="entry name" value="ADF-H/Gelsolin-like_dom_sf"/>
</dbReference>
<dbReference type="AlphaFoldDB" id="A0A0N4UIM3"/>
<evidence type="ECO:0000256" key="2">
    <source>
        <dbReference type="ARBA" id="ARBA00022467"/>
    </source>
</evidence>
<feature type="domain" description="Gelsolin-like" evidence="5">
    <location>
        <begin position="369"/>
        <end position="443"/>
    </location>
</feature>
<keyword evidence="3" id="KW-0677">Repeat</keyword>
<dbReference type="GO" id="GO:0005737">
    <property type="term" value="C:cytoplasm"/>
    <property type="evidence" value="ECO:0007669"/>
    <property type="project" value="TreeGrafter"/>
</dbReference>
<dbReference type="GO" id="GO:0051014">
    <property type="term" value="P:actin filament severing"/>
    <property type="evidence" value="ECO:0007669"/>
    <property type="project" value="TreeGrafter"/>
</dbReference>
<keyword evidence="4" id="KW-0009">Actin-binding</keyword>
<dbReference type="FunFam" id="3.40.20.10:FF:000043">
    <property type="entry name" value="macrophage-capping protein-like isoform X2"/>
    <property type="match status" value="1"/>
</dbReference>
<evidence type="ECO:0000313" key="8">
    <source>
        <dbReference type="Proteomes" id="UP000274756"/>
    </source>
</evidence>
<dbReference type="GO" id="GO:0051016">
    <property type="term" value="P:barbed-end actin filament capping"/>
    <property type="evidence" value="ECO:0007669"/>
    <property type="project" value="TreeGrafter"/>
</dbReference>
<evidence type="ECO:0000259" key="5">
    <source>
        <dbReference type="Pfam" id="PF00626"/>
    </source>
</evidence>
<name>A0A0N4UIM3_DRAME</name>
<evidence type="ECO:0000256" key="1">
    <source>
        <dbReference type="ARBA" id="ARBA00008418"/>
    </source>
</evidence>
<proteinExistence type="inferred from homology"/>
<dbReference type="SUPFAM" id="SSF55753">
    <property type="entry name" value="Actin depolymerizing proteins"/>
    <property type="match status" value="4"/>
</dbReference>
<dbReference type="GO" id="GO:0008154">
    <property type="term" value="P:actin polymerization or depolymerization"/>
    <property type="evidence" value="ECO:0007669"/>
    <property type="project" value="TreeGrafter"/>
</dbReference>
<dbReference type="STRING" id="318479.A0A0N4UIM3"/>